<protein>
    <submittedName>
        <fullName evidence="3">Uncharacterized protein</fullName>
    </submittedName>
</protein>
<dbReference type="InterPro" id="IPR011009">
    <property type="entry name" value="Kinase-like_dom_sf"/>
</dbReference>
<reference evidence="3 4" key="1">
    <citation type="submission" date="2019-07" db="EMBL/GenBank/DDBJ databases">
        <title>Genome sequencing of lignin-degrading bacterial isolates.</title>
        <authorList>
            <person name="Gladden J."/>
        </authorList>
    </citation>
    <scope>NUCLEOTIDE SEQUENCE [LARGE SCALE GENOMIC DNA]</scope>
    <source>
        <strain evidence="3 4">J11</strain>
    </source>
</reference>
<dbReference type="Gene3D" id="1.10.510.10">
    <property type="entry name" value="Transferase(Phosphotransferase) domain 1"/>
    <property type="match status" value="1"/>
</dbReference>
<comment type="caution">
    <text evidence="3">The sequence shown here is derived from an EMBL/GenBank/DDBJ whole genome shotgun (WGS) entry which is preliminary data.</text>
</comment>
<sequence length="559" mass="60280">MCRVVGCNKPAPAVDFLSGPPSGRQAPRPAGASLSASQVQASDPRDTAWQVCLSRIDALDQEFDARAVEHGTDKALRDQFERCKALIQRAGKTLRALRDPVAMLGRNSGGILGNDAVLAEKRALSALMEAQREVLALTENAMASANKGAPSWLVTVGALAAAVAVALAAAALAVFFPAALPIAALTLIAMGMGAGAGISLPVLITQLVQSRRAYAAATVSHHGAETLEALNELVTRAAEVVRRYEFEVATKAAELIQKSWRSHAKRVGTLRDQASAAENKSKFVSTRHVGAGGTRTYLHYRDPQEAVKEGMPPTLPLWGAGQDGPQLGEGGYNSVQMGPVGLVIRREKQPVEQLGGVPIERYADLKSFVGAVRISSTVSVARFAGTPLNQCLPKGGKVPVSHFWQASHDLKTAHARGLFHRDIKPANMTLKGERVYFIDCDSMIEVGNGKPPPKYFRTLKYASVDPGKHVDHQQALKTADEFAFLVSMIEATTDDPDQISEWLKSRTTRYVLPPPAVEQWLEENSTDRLGLYKLLWSPSGNQLPNGVHLHDKLKWPARA</sequence>
<dbReference type="EMBL" id="VLJN01000001">
    <property type="protein sequence ID" value="TWG89334.1"/>
    <property type="molecule type" value="Genomic_DNA"/>
</dbReference>
<feature type="transmembrane region" description="Helical" evidence="2">
    <location>
        <begin position="152"/>
        <end position="176"/>
    </location>
</feature>
<evidence type="ECO:0000313" key="3">
    <source>
        <dbReference type="EMBL" id="TWG89334.1"/>
    </source>
</evidence>
<feature type="transmembrane region" description="Helical" evidence="2">
    <location>
        <begin position="182"/>
        <end position="204"/>
    </location>
</feature>
<dbReference type="AlphaFoldDB" id="A0A562BVS1"/>
<feature type="region of interest" description="Disordered" evidence="1">
    <location>
        <begin position="16"/>
        <end position="41"/>
    </location>
</feature>
<proteinExistence type="predicted"/>
<gene>
    <name evidence="3" type="ORF">L602_000100002240</name>
</gene>
<evidence type="ECO:0000256" key="2">
    <source>
        <dbReference type="SAM" id="Phobius"/>
    </source>
</evidence>
<accession>A0A562BVS1</accession>
<evidence type="ECO:0000313" key="4">
    <source>
        <dbReference type="Proteomes" id="UP000318141"/>
    </source>
</evidence>
<name>A0A562BVS1_9BURK</name>
<dbReference type="SUPFAM" id="SSF56112">
    <property type="entry name" value="Protein kinase-like (PK-like)"/>
    <property type="match status" value="1"/>
</dbReference>
<keyword evidence="4" id="KW-1185">Reference proteome</keyword>
<keyword evidence="2" id="KW-1133">Transmembrane helix</keyword>
<evidence type="ECO:0000256" key="1">
    <source>
        <dbReference type="SAM" id="MobiDB-lite"/>
    </source>
</evidence>
<keyword evidence="2" id="KW-0472">Membrane</keyword>
<organism evidence="3 4">
    <name type="scientific">Cupriavidus gilardii J11</name>
    <dbReference type="NCBI Taxonomy" id="936133"/>
    <lineage>
        <taxon>Bacteria</taxon>
        <taxon>Pseudomonadati</taxon>
        <taxon>Pseudomonadota</taxon>
        <taxon>Betaproteobacteria</taxon>
        <taxon>Burkholderiales</taxon>
        <taxon>Burkholderiaceae</taxon>
        <taxon>Cupriavidus</taxon>
    </lineage>
</organism>
<dbReference type="Proteomes" id="UP000318141">
    <property type="component" value="Unassembled WGS sequence"/>
</dbReference>
<keyword evidence="2" id="KW-0812">Transmembrane</keyword>